<evidence type="ECO:0000259" key="1">
    <source>
        <dbReference type="Pfam" id="PF01872"/>
    </source>
</evidence>
<feature type="domain" description="Bacterial bifunctional deaminase-reductase C-terminal" evidence="1">
    <location>
        <begin position="4"/>
        <end position="154"/>
    </location>
</feature>
<dbReference type="GO" id="GO:0009231">
    <property type="term" value="P:riboflavin biosynthetic process"/>
    <property type="evidence" value="ECO:0007669"/>
    <property type="project" value="InterPro"/>
</dbReference>
<proteinExistence type="predicted"/>
<dbReference type="InParanoid" id="A0A540VMB9"/>
<dbReference type="Proteomes" id="UP000317371">
    <property type="component" value="Unassembled WGS sequence"/>
</dbReference>
<comment type="caution">
    <text evidence="2">The sequence shown here is derived from an EMBL/GenBank/DDBJ whole genome shotgun (WGS) entry which is preliminary data.</text>
</comment>
<evidence type="ECO:0000313" key="3">
    <source>
        <dbReference type="Proteomes" id="UP000317371"/>
    </source>
</evidence>
<sequence>MRRIRYQVACSLDGYIAGPNGEVDWIPPEPDIDFEAFFAQFDTLLMGRKTYEILSLDDPTYGHLYADKALIVASRTLRPEAHPRATVVAELTPAYLEQLRRQPGKDIWLFGGGELFRTLLAMGHVDTVELAMVPILLGSGVPFLPPPASRHRLKPLDQQLFPQSGIILLNYAVAPNGAPSSE</sequence>
<dbReference type="Pfam" id="PF01872">
    <property type="entry name" value="RibD_C"/>
    <property type="match status" value="1"/>
</dbReference>
<protein>
    <submittedName>
        <fullName evidence="2">Dihydrofolate reductase</fullName>
    </submittedName>
</protein>
<keyword evidence="3" id="KW-1185">Reference proteome</keyword>
<dbReference type="FunCoup" id="A0A540VMB9">
    <property type="interactions" value="48"/>
</dbReference>
<dbReference type="GO" id="GO:0008703">
    <property type="term" value="F:5-amino-6-(5-phosphoribosylamino)uracil reductase activity"/>
    <property type="evidence" value="ECO:0007669"/>
    <property type="project" value="InterPro"/>
</dbReference>
<accession>A0A540VMB9</accession>
<dbReference type="OrthoDB" id="195113at2"/>
<evidence type="ECO:0000313" key="2">
    <source>
        <dbReference type="EMBL" id="TQE97910.1"/>
    </source>
</evidence>
<dbReference type="PANTHER" id="PTHR38011">
    <property type="entry name" value="DIHYDROFOLATE REDUCTASE FAMILY PROTEIN (AFU_ORTHOLOGUE AFUA_8G06820)"/>
    <property type="match status" value="1"/>
</dbReference>
<dbReference type="EMBL" id="VIGC01000001">
    <property type="protein sequence ID" value="TQE97910.1"/>
    <property type="molecule type" value="Genomic_DNA"/>
</dbReference>
<gene>
    <name evidence="2" type="ORF">FKZ61_00595</name>
</gene>
<dbReference type="InterPro" id="IPR002734">
    <property type="entry name" value="RibDG_C"/>
</dbReference>
<dbReference type="Gene3D" id="3.40.430.10">
    <property type="entry name" value="Dihydrofolate Reductase, subunit A"/>
    <property type="match status" value="1"/>
</dbReference>
<dbReference type="InterPro" id="IPR050765">
    <property type="entry name" value="Riboflavin_Biosynth_HTPR"/>
</dbReference>
<name>A0A540VMB9_9CHLR</name>
<dbReference type="InterPro" id="IPR024072">
    <property type="entry name" value="DHFR-like_dom_sf"/>
</dbReference>
<organism evidence="2 3">
    <name type="scientific">Litorilinea aerophila</name>
    <dbReference type="NCBI Taxonomy" id="1204385"/>
    <lineage>
        <taxon>Bacteria</taxon>
        <taxon>Bacillati</taxon>
        <taxon>Chloroflexota</taxon>
        <taxon>Caldilineae</taxon>
        <taxon>Caldilineales</taxon>
        <taxon>Caldilineaceae</taxon>
        <taxon>Litorilinea</taxon>
    </lineage>
</organism>
<dbReference type="PANTHER" id="PTHR38011:SF11">
    <property type="entry name" value="2,5-DIAMINO-6-RIBOSYLAMINO-4(3H)-PYRIMIDINONE 5'-PHOSPHATE REDUCTASE"/>
    <property type="match status" value="1"/>
</dbReference>
<dbReference type="RefSeq" id="WP_141608123.1">
    <property type="nucleotide sequence ID" value="NZ_VIGC02000001.1"/>
</dbReference>
<dbReference type="SUPFAM" id="SSF53597">
    <property type="entry name" value="Dihydrofolate reductase-like"/>
    <property type="match status" value="1"/>
</dbReference>
<dbReference type="AlphaFoldDB" id="A0A540VMB9"/>
<reference evidence="2 3" key="1">
    <citation type="submission" date="2019-06" db="EMBL/GenBank/DDBJ databases">
        <title>Genome sequence of Litorilinea aerophila BAA-2444.</title>
        <authorList>
            <person name="Maclea K.S."/>
            <person name="Maurais E.G."/>
            <person name="Iannazzi L.C."/>
        </authorList>
    </citation>
    <scope>NUCLEOTIDE SEQUENCE [LARGE SCALE GENOMIC DNA]</scope>
    <source>
        <strain evidence="2 3">ATCC BAA-2444</strain>
    </source>
</reference>